<dbReference type="PROSITE" id="PS51257">
    <property type="entry name" value="PROKAR_LIPOPROTEIN"/>
    <property type="match status" value="1"/>
</dbReference>
<keyword evidence="16" id="KW-1185">Reference proteome</keyword>
<dbReference type="RefSeq" id="WP_237091101.1">
    <property type="nucleotide sequence ID" value="NZ_CP116766.1"/>
</dbReference>
<keyword evidence="10 13" id="KW-0143">Chaperone</keyword>
<dbReference type="Gene3D" id="2.50.20.10">
    <property type="entry name" value="Lipoprotein localisation LolA/LolB/LppX"/>
    <property type="match status" value="1"/>
</dbReference>
<evidence type="ECO:0000256" key="11">
    <source>
        <dbReference type="ARBA" id="ARBA00023237"/>
    </source>
</evidence>
<evidence type="ECO:0000256" key="9">
    <source>
        <dbReference type="ARBA" id="ARBA00023139"/>
    </source>
</evidence>
<evidence type="ECO:0000256" key="4">
    <source>
        <dbReference type="ARBA" id="ARBA00016202"/>
    </source>
</evidence>
<dbReference type="Pfam" id="PF03550">
    <property type="entry name" value="LolB"/>
    <property type="match status" value="1"/>
</dbReference>
<reference evidence="15 16" key="1">
    <citation type="submission" date="2023-01" db="EMBL/GenBank/DDBJ databases">
        <authorList>
            <person name="Yang C."/>
        </authorList>
    </citation>
    <scope>NUCLEOTIDE SEQUENCE [LARGE SCALE GENOMIC DNA]</scope>
    <source>
        <strain evidence="15 16">ZJ106</strain>
    </source>
</reference>
<keyword evidence="12 13" id="KW-0449">Lipoprotein</keyword>
<organism evidence="15 16">
    <name type="scientific">Neisseria lisongii</name>
    <dbReference type="NCBI Taxonomy" id="2912188"/>
    <lineage>
        <taxon>Bacteria</taxon>
        <taxon>Pseudomonadati</taxon>
        <taxon>Pseudomonadota</taxon>
        <taxon>Betaproteobacteria</taxon>
        <taxon>Neisseriales</taxon>
        <taxon>Neisseriaceae</taxon>
        <taxon>Neisseria</taxon>
    </lineage>
</organism>
<evidence type="ECO:0000256" key="2">
    <source>
        <dbReference type="ARBA" id="ARBA00009696"/>
    </source>
</evidence>
<dbReference type="InterPro" id="IPR004565">
    <property type="entry name" value="OM_lipoprot_LolB"/>
</dbReference>
<evidence type="ECO:0000256" key="3">
    <source>
        <dbReference type="ARBA" id="ARBA00011245"/>
    </source>
</evidence>
<evidence type="ECO:0000256" key="13">
    <source>
        <dbReference type="HAMAP-Rule" id="MF_00233"/>
    </source>
</evidence>
<dbReference type="EMBL" id="CP116766">
    <property type="protein sequence ID" value="WCL72119.1"/>
    <property type="molecule type" value="Genomic_DNA"/>
</dbReference>
<comment type="subcellular location">
    <subcellularLocation>
        <location evidence="1 13">Cell outer membrane</location>
        <topology evidence="1 13">Lipid-anchor</topology>
    </subcellularLocation>
</comment>
<keyword evidence="8 13" id="KW-0472">Membrane</keyword>
<keyword evidence="7 13" id="KW-0653">Protein transport</keyword>
<dbReference type="SUPFAM" id="SSF89392">
    <property type="entry name" value="Prokaryotic lipoproteins and lipoprotein localization factors"/>
    <property type="match status" value="1"/>
</dbReference>
<keyword evidence="5 13" id="KW-0813">Transport</keyword>
<comment type="similarity">
    <text evidence="2 13">Belongs to the LolB family.</text>
</comment>
<evidence type="ECO:0000256" key="8">
    <source>
        <dbReference type="ARBA" id="ARBA00023136"/>
    </source>
</evidence>
<evidence type="ECO:0000256" key="7">
    <source>
        <dbReference type="ARBA" id="ARBA00022927"/>
    </source>
</evidence>
<evidence type="ECO:0000256" key="5">
    <source>
        <dbReference type="ARBA" id="ARBA00022448"/>
    </source>
</evidence>
<evidence type="ECO:0000313" key="15">
    <source>
        <dbReference type="EMBL" id="WCL72119.1"/>
    </source>
</evidence>
<keyword evidence="9 13" id="KW-0564">Palmitate</keyword>
<proteinExistence type="inferred from homology"/>
<dbReference type="CDD" id="cd16326">
    <property type="entry name" value="LolB"/>
    <property type="match status" value="1"/>
</dbReference>
<comment type="subunit">
    <text evidence="3 13">Monomer.</text>
</comment>
<feature type="signal peptide" evidence="14">
    <location>
        <begin position="1"/>
        <end position="19"/>
    </location>
</feature>
<dbReference type="InterPro" id="IPR029046">
    <property type="entry name" value="LolA/LolB/LppX"/>
</dbReference>
<evidence type="ECO:0000256" key="10">
    <source>
        <dbReference type="ARBA" id="ARBA00023186"/>
    </source>
</evidence>
<accession>A0ABY7RKF8</accession>
<feature type="chain" id="PRO_5046762257" description="Outer-membrane lipoprotein LolB" evidence="14">
    <location>
        <begin position="20"/>
        <end position="199"/>
    </location>
</feature>
<name>A0ABY7RKF8_9NEIS</name>
<evidence type="ECO:0000256" key="1">
    <source>
        <dbReference type="ARBA" id="ARBA00004459"/>
    </source>
</evidence>
<dbReference type="NCBIfam" id="TIGR00548">
    <property type="entry name" value="lolB"/>
    <property type="match status" value="1"/>
</dbReference>
<evidence type="ECO:0000256" key="6">
    <source>
        <dbReference type="ARBA" id="ARBA00022729"/>
    </source>
</evidence>
<sequence length="199" mass="22241">MMTRKILPFAAAVLLAACAQNNYTEQSEWPQAQEIDDFAADGRLAVKIEEKGSYANFDWRYQGQMQTVDVNTPLGNTVGRLCQDSLGVLAVDAKGRVYQAQNAAELSSSLLGFELPLQYLHLWASGKRAAGEPYQILADGRLQQSGWNIRRSVGEQNEAKILFLENSKLSIRLVFDDWDKLPKSERKMQCAERSGAEQP</sequence>
<evidence type="ECO:0000313" key="16">
    <source>
        <dbReference type="Proteomes" id="UP001221268"/>
    </source>
</evidence>
<dbReference type="HAMAP" id="MF_00233">
    <property type="entry name" value="LolB"/>
    <property type="match status" value="1"/>
</dbReference>
<keyword evidence="11 13" id="KW-0998">Cell outer membrane</keyword>
<evidence type="ECO:0000256" key="14">
    <source>
        <dbReference type="SAM" id="SignalP"/>
    </source>
</evidence>
<keyword evidence="6 13" id="KW-0732">Signal</keyword>
<comment type="function">
    <text evidence="13">Plays a critical role in the incorporation of lipoproteins in the outer membrane after they are released by the LolA protein.</text>
</comment>
<evidence type="ECO:0000256" key="12">
    <source>
        <dbReference type="ARBA" id="ARBA00023288"/>
    </source>
</evidence>
<dbReference type="Proteomes" id="UP001221268">
    <property type="component" value="Chromosome"/>
</dbReference>
<gene>
    <name evidence="13 15" type="primary">lolB</name>
    <name evidence="15" type="ORF">PJU73_03140</name>
</gene>
<protein>
    <recommendedName>
        <fullName evidence="4 13">Outer-membrane lipoprotein LolB</fullName>
    </recommendedName>
</protein>